<keyword evidence="4" id="KW-0804">Transcription</keyword>
<dbReference type="PANTHER" id="PTHR43133:SF25">
    <property type="entry name" value="RNA POLYMERASE SIGMA FACTOR RFAY-RELATED"/>
    <property type="match status" value="1"/>
</dbReference>
<proteinExistence type="inferred from homology"/>
<dbReference type="SUPFAM" id="SSF88946">
    <property type="entry name" value="Sigma2 domain of RNA polymerase sigma factors"/>
    <property type="match status" value="1"/>
</dbReference>
<dbReference type="GO" id="GO:0006352">
    <property type="term" value="P:DNA-templated transcription initiation"/>
    <property type="evidence" value="ECO:0007669"/>
    <property type="project" value="InterPro"/>
</dbReference>
<dbReference type="EMBL" id="ACLF03000006">
    <property type="protein sequence ID" value="EFQ82586.1"/>
    <property type="molecule type" value="Genomic_DNA"/>
</dbReference>
<comment type="similarity">
    <text evidence="1">Belongs to the sigma-70 factor family. ECF subfamily.</text>
</comment>
<dbReference type="HOGENOM" id="CLU_047691_9_2_11"/>
<dbReference type="eggNOG" id="COG1595">
    <property type="taxonomic scope" value="Bacteria"/>
</dbReference>
<feature type="domain" description="RNA polymerase sigma-70 region 2" evidence="5">
    <location>
        <begin position="29"/>
        <end position="95"/>
    </location>
</feature>
<protein>
    <submittedName>
        <fullName evidence="7">Sigma-70 region 2</fullName>
    </submittedName>
</protein>
<evidence type="ECO:0000256" key="1">
    <source>
        <dbReference type="ARBA" id="ARBA00010641"/>
    </source>
</evidence>
<dbReference type="AlphaFoldDB" id="E2SDK9"/>
<evidence type="ECO:0000313" key="7">
    <source>
        <dbReference type="EMBL" id="EFQ82586.1"/>
    </source>
</evidence>
<dbReference type="STRING" id="585531.HMPREF0063_11795"/>
<evidence type="ECO:0000313" key="8">
    <source>
        <dbReference type="Proteomes" id="UP000003111"/>
    </source>
</evidence>
<organism evidence="7 8">
    <name type="scientific">Aeromicrobium marinum DSM 15272</name>
    <dbReference type="NCBI Taxonomy" id="585531"/>
    <lineage>
        <taxon>Bacteria</taxon>
        <taxon>Bacillati</taxon>
        <taxon>Actinomycetota</taxon>
        <taxon>Actinomycetes</taxon>
        <taxon>Propionibacteriales</taxon>
        <taxon>Nocardioidaceae</taxon>
        <taxon>Aeromicrobium</taxon>
    </lineage>
</organism>
<dbReference type="Gene3D" id="1.10.1740.10">
    <property type="match status" value="1"/>
</dbReference>
<dbReference type="InterPro" id="IPR013325">
    <property type="entry name" value="RNA_pol_sigma_r2"/>
</dbReference>
<dbReference type="RefSeq" id="WP_007076887.1">
    <property type="nucleotide sequence ID" value="NZ_CM001024.1"/>
</dbReference>
<dbReference type="InterPro" id="IPR013249">
    <property type="entry name" value="RNA_pol_sigma70_r4_t2"/>
</dbReference>
<dbReference type="Pfam" id="PF04542">
    <property type="entry name" value="Sigma70_r2"/>
    <property type="match status" value="1"/>
</dbReference>
<dbReference type="Proteomes" id="UP000003111">
    <property type="component" value="Unassembled WGS sequence"/>
</dbReference>
<dbReference type="Gene3D" id="1.10.10.10">
    <property type="entry name" value="Winged helix-like DNA-binding domain superfamily/Winged helix DNA-binding domain"/>
    <property type="match status" value="1"/>
</dbReference>
<evidence type="ECO:0000259" key="6">
    <source>
        <dbReference type="Pfam" id="PF08281"/>
    </source>
</evidence>
<evidence type="ECO:0000256" key="4">
    <source>
        <dbReference type="ARBA" id="ARBA00023163"/>
    </source>
</evidence>
<evidence type="ECO:0000256" key="2">
    <source>
        <dbReference type="ARBA" id="ARBA00023015"/>
    </source>
</evidence>
<accession>E2SDK9</accession>
<sequence length="189" mass="21186">MEPTSTPAPDDRALLGRARSGDRTAFSELYDRHVRAVYWQAFGVVRDDDLAEDVTQEVFITAWRKLHGIDVVDESLLPWLLVTARYTALNARRGRLRQEARQTDLTDDAPAPGSVEADVVAAQVRDEIARAVARLSETDRRIYDLCVDGNHSYEQAAGDLGLSHAAVRNRLSRLRSRLRADLHAIREPA</sequence>
<keyword evidence="2" id="KW-0805">Transcription regulation</keyword>
<dbReference type="InterPro" id="IPR039425">
    <property type="entry name" value="RNA_pol_sigma-70-like"/>
</dbReference>
<dbReference type="GO" id="GO:0016987">
    <property type="term" value="F:sigma factor activity"/>
    <property type="evidence" value="ECO:0007669"/>
    <property type="project" value="UniProtKB-KW"/>
</dbReference>
<evidence type="ECO:0000259" key="5">
    <source>
        <dbReference type="Pfam" id="PF04542"/>
    </source>
</evidence>
<dbReference type="PANTHER" id="PTHR43133">
    <property type="entry name" value="RNA POLYMERASE ECF-TYPE SIGMA FACTO"/>
    <property type="match status" value="1"/>
</dbReference>
<dbReference type="OrthoDB" id="5243766at2"/>
<dbReference type="SUPFAM" id="SSF88659">
    <property type="entry name" value="Sigma3 and sigma4 domains of RNA polymerase sigma factors"/>
    <property type="match status" value="1"/>
</dbReference>
<name>E2SDK9_9ACTN</name>
<reference evidence="7" key="1">
    <citation type="submission" date="2010-08" db="EMBL/GenBank/DDBJ databases">
        <authorList>
            <person name="Muzny D."/>
            <person name="Qin X."/>
            <person name="Buhay C."/>
            <person name="Dugan-Rocha S."/>
            <person name="Ding Y."/>
            <person name="Chen G."/>
            <person name="Hawes A."/>
            <person name="Holder M."/>
            <person name="Jhangiani S."/>
            <person name="Johnson A."/>
            <person name="Khan Z."/>
            <person name="Li Z."/>
            <person name="Liu W."/>
            <person name="Liu X."/>
            <person name="Perez L."/>
            <person name="Shen H."/>
            <person name="Wang Q."/>
            <person name="Watt J."/>
            <person name="Xi L."/>
            <person name="Xin Y."/>
            <person name="Zhou J."/>
            <person name="Deng J."/>
            <person name="Jiang H."/>
            <person name="Liu Y."/>
            <person name="Qu J."/>
            <person name="Song X.-Z."/>
            <person name="Zhang L."/>
            <person name="Villasana D."/>
            <person name="Johnson A."/>
            <person name="Liu J."/>
            <person name="Liyanage D."/>
            <person name="Lorensuhewa L."/>
            <person name="Robinson T."/>
            <person name="Song A."/>
            <person name="Song B.-B."/>
            <person name="Dinh H."/>
            <person name="Thornton R."/>
            <person name="Coyle M."/>
            <person name="Francisco L."/>
            <person name="Jackson L."/>
            <person name="Javaid M."/>
            <person name="Korchina V."/>
            <person name="Kovar C."/>
            <person name="Mata R."/>
            <person name="Mathew T."/>
            <person name="Ngo R."/>
            <person name="Nguyen L."/>
            <person name="Nguyen N."/>
            <person name="Okwuonu G."/>
            <person name="Ongeri F."/>
            <person name="Pham C."/>
            <person name="Simmons D."/>
            <person name="Wilczek-Boney K."/>
            <person name="Hale W."/>
            <person name="Jakkamsetti A."/>
            <person name="Pham P."/>
            <person name="Ruth R."/>
            <person name="San Lucas F."/>
            <person name="Warren J."/>
            <person name="Zhang J."/>
            <person name="Zhao Z."/>
            <person name="Zhou C."/>
            <person name="Zhu D."/>
            <person name="Lee S."/>
            <person name="Bess C."/>
            <person name="Blankenburg K."/>
            <person name="Forbes L."/>
            <person name="Fu Q."/>
            <person name="Gubbala S."/>
            <person name="Hirani K."/>
            <person name="Jayaseelan J.C."/>
            <person name="Lara F."/>
            <person name="Munidasa M."/>
            <person name="Palculict T."/>
            <person name="Patil S."/>
            <person name="Pu L.-L."/>
            <person name="Saada N."/>
            <person name="Tang L."/>
            <person name="Weissenberger G."/>
            <person name="Zhu Y."/>
            <person name="Hemphill L."/>
            <person name="Shang Y."/>
            <person name="Youmans B."/>
            <person name="Ayvaz T."/>
            <person name="Ross M."/>
            <person name="Santibanez J."/>
            <person name="Aqrawi P."/>
            <person name="Gross S."/>
            <person name="Joshi V."/>
            <person name="Fowler G."/>
            <person name="Nazareth L."/>
            <person name="Reid J."/>
            <person name="Worley K."/>
            <person name="Petrosino J."/>
            <person name="Highlander S."/>
            <person name="Gibbs R."/>
        </authorList>
    </citation>
    <scope>NUCLEOTIDE SEQUENCE [LARGE SCALE GENOMIC DNA]</scope>
    <source>
        <strain evidence="7">DSM 15272</strain>
    </source>
</reference>
<evidence type="ECO:0000256" key="3">
    <source>
        <dbReference type="ARBA" id="ARBA00023082"/>
    </source>
</evidence>
<dbReference type="Pfam" id="PF08281">
    <property type="entry name" value="Sigma70_r4_2"/>
    <property type="match status" value="1"/>
</dbReference>
<feature type="domain" description="RNA polymerase sigma factor 70 region 4 type 2" evidence="6">
    <location>
        <begin position="126"/>
        <end position="178"/>
    </location>
</feature>
<dbReference type="InterPro" id="IPR013324">
    <property type="entry name" value="RNA_pol_sigma_r3/r4-like"/>
</dbReference>
<gene>
    <name evidence="7" type="ORF">HMPREF0063_11795</name>
</gene>
<dbReference type="GO" id="GO:0003677">
    <property type="term" value="F:DNA binding"/>
    <property type="evidence" value="ECO:0007669"/>
    <property type="project" value="InterPro"/>
</dbReference>
<keyword evidence="3" id="KW-0731">Sigma factor</keyword>
<comment type="caution">
    <text evidence="7">The sequence shown here is derived from an EMBL/GenBank/DDBJ whole genome shotgun (WGS) entry which is preliminary data.</text>
</comment>
<dbReference type="InterPro" id="IPR014284">
    <property type="entry name" value="RNA_pol_sigma-70_dom"/>
</dbReference>
<dbReference type="InterPro" id="IPR007627">
    <property type="entry name" value="RNA_pol_sigma70_r2"/>
</dbReference>
<dbReference type="InterPro" id="IPR036388">
    <property type="entry name" value="WH-like_DNA-bd_sf"/>
</dbReference>
<keyword evidence="8" id="KW-1185">Reference proteome</keyword>
<dbReference type="NCBIfam" id="TIGR02937">
    <property type="entry name" value="sigma70-ECF"/>
    <property type="match status" value="1"/>
</dbReference>